<dbReference type="InterPro" id="IPR036390">
    <property type="entry name" value="WH_DNA-bd_sf"/>
</dbReference>
<dbReference type="PANTHER" id="PTHR44846">
    <property type="entry name" value="MANNOSYL-D-GLYCERATE TRANSPORT/METABOLISM SYSTEM REPRESSOR MNGR-RELATED"/>
    <property type="match status" value="1"/>
</dbReference>
<dbReference type="PRINTS" id="PR00035">
    <property type="entry name" value="HTHGNTR"/>
</dbReference>
<dbReference type="SMART" id="SM00866">
    <property type="entry name" value="UTRA"/>
    <property type="match status" value="1"/>
</dbReference>
<evidence type="ECO:0000313" key="6">
    <source>
        <dbReference type="Proteomes" id="UP000238415"/>
    </source>
</evidence>
<keyword evidence="2" id="KW-0238">DNA-binding</keyword>
<dbReference type="InterPro" id="IPR000524">
    <property type="entry name" value="Tscrpt_reg_HTH_GntR"/>
</dbReference>
<dbReference type="AlphaFoldDB" id="A0A2T0AJQ5"/>
<dbReference type="CDD" id="cd07377">
    <property type="entry name" value="WHTH_GntR"/>
    <property type="match status" value="1"/>
</dbReference>
<accession>A0A2T0AJQ5</accession>
<dbReference type="InterPro" id="IPR028978">
    <property type="entry name" value="Chorismate_lyase_/UTRA_dom_sf"/>
</dbReference>
<organism evidence="5 6">
    <name type="scientific">Neomoorella humiferrea</name>
    <dbReference type="NCBI Taxonomy" id="676965"/>
    <lineage>
        <taxon>Bacteria</taxon>
        <taxon>Bacillati</taxon>
        <taxon>Bacillota</taxon>
        <taxon>Clostridia</taxon>
        <taxon>Neomoorellales</taxon>
        <taxon>Neomoorellaceae</taxon>
        <taxon>Neomoorella</taxon>
    </lineage>
</organism>
<dbReference type="RefSeq" id="WP_106006585.1">
    <property type="nucleotide sequence ID" value="NZ_CP136418.1"/>
</dbReference>
<dbReference type="FunFam" id="1.10.10.10:FF:000079">
    <property type="entry name" value="GntR family transcriptional regulator"/>
    <property type="match status" value="1"/>
</dbReference>
<reference evidence="5 6" key="1">
    <citation type="submission" date="2018-03" db="EMBL/GenBank/DDBJ databases">
        <title>Genome sequence of Moorella humiferrea DSM 23265.</title>
        <authorList>
            <person name="Poehlein A."/>
            <person name="Daniel R."/>
        </authorList>
    </citation>
    <scope>NUCLEOTIDE SEQUENCE [LARGE SCALE GENOMIC DNA]</scope>
    <source>
        <strain evidence="5 6">DSM 23265</strain>
    </source>
</reference>
<dbReference type="InterPro" id="IPR036388">
    <property type="entry name" value="WH-like_DNA-bd_sf"/>
</dbReference>
<dbReference type="Gene3D" id="3.40.1410.10">
    <property type="entry name" value="Chorismate lyase-like"/>
    <property type="match status" value="1"/>
</dbReference>
<dbReference type="SUPFAM" id="SSF46785">
    <property type="entry name" value="Winged helix' DNA-binding domain"/>
    <property type="match status" value="1"/>
</dbReference>
<dbReference type="PANTHER" id="PTHR44846:SF1">
    <property type="entry name" value="MANNOSYL-D-GLYCERATE TRANSPORT_METABOLISM SYSTEM REPRESSOR MNGR-RELATED"/>
    <property type="match status" value="1"/>
</dbReference>
<dbReference type="SMART" id="SM00345">
    <property type="entry name" value="HTH_GNTR"/>
    <property type="match status" value="1"/>
</dbReference>
<dbReference type="GO" id="GO:0003677">
    <property type="term" value="F:DNA binding"/>
    <property type="evidence" value="ECO:0007669"/>
    <property type="project" value="UniProtKB-KW"/>
</dbReference>
<gene>
    <name evidence="5" type="primary">yvoA_5</name>
    <name evidence="5" type="ORF">MOHU_26770</name>
</gene>
<evidence type="ECO:0000313" key="5">
    <source>
        <dbReference type="EMBL" id="PRR68582.1"/>
    </source>
</evidence>
<dbReference type="Gene3D" id="1.10.10.10">
    <property type="entry name" value="Winged helix-like DNA-binding domain superfamily/Winged helix DNA-binding domain"/>
    <property type="match status" value="1"/>
</dbReference>
<evidence type="ECO:0000256" key="1">
    <source>
        <dbReference type="ARBA" id="ARBA00023015"/>
    </source>
</evidence>
<dbReference type="PROSITE" id="PS50949">
    <property type="entry name" value="HTH_GNTR"/>
    <property type="match status" value="1"/>
</dbReference>
<evidence type="ECO:0000259" key="4">
    <source>
        <dbReference type="PROSITE" id="PS50949"/>
    </source>
</evidence>
<dbReference type="GO" id="GO:0045892">
    <property type="term" value="P:negative regulation of DNA-templated transcription"/>
    <property type="evidence" value="ECO:0007669"/>
    <property type="project" value="TreeGrafter"/>
</dbReference>
<evidence type="ECO:0000256" key="2">
    <source>
        <dbReference type="ARBA" id="ARBA00023125"/>
    </source>
</evidence>
<keyword evidence="1" id="KW-0805">Transcription regulation</keyword>
<feature type="domain" description="HTH gntR-type" evidence="4">
    <location>
        <begin position="9"/>
        <end position="77"/>
    </location>
</feature>
<proteinExistence type="predicted"/>
<dbReference type="Pfam" id="PF00392">
    <property type="entry name" value="GntR"/>
    <property type="match status" value="1"/>
</dbReference>
<keyword evidence="6" id="KW-1185">Reference proteome</keyword>
<keyword evidence="3" id="KW-0804">Transcription</keyword>
<comment type="caution">
    <text evidence="5">The sequence shown here is derived from an EMBL/GenBank/DDBJ whole genome shotgun (WGS) entry which is preliminary data.</text>
</comment>
<dbReference type="InterPro" id="IPR011663">
    <property type="entry name" value="UTRA"/>
</dbReference>
<sequence>MVFNKNEPLPLHYQITNDLREAIKNGRWSVGDLFPTDKELMEKYGVSSTTVRRAVAQLVQEGWLERKPGKGTFVKKEHVEETLGRLTGFFEEMRRHGFTPSADVLDLRPVEITPRELEKTPGLSVFGNQKMFLVERLQKLNGKPVVYLRSYWPYEYGRRMAEFDLGKEALYEIATRELGLTLTRAEQTIAASVARKKEAQLLDVRVGFPVLVMERLAYAGDRPVELSINIYRADRYKYRVFLYPSNNNFEGVLLP</sequence>
<dbReference type="Pfam" id="PF07702">
    <property type="entry name" value="UTRA"/>
    <property type="match status" value="1"/>
</dbReference>
<dbReference type="Proteomes" id="UP000238415">
    <property type="component" value="Unassembled WGS sequence"/>
</dbReference>
<dbReference type="InterPro" id="IPR050679">
    <property type="entry name" value="Bact_HTH_transcr_reg"/>
</dbReference>
<dbReference type="OrthoDB" id="457376at2"/>
<name>A0A2T0AJQ5_9FIRM</name>
<dbReference type="SUPFAM" id="SSF64288">
    <property type="entry name" value="Chorismate lyase-like"/>
    <property type="match status" value="1"/>
</dbReference>
<dbReference type="EMBL" id="PVXM01000062">
    <property type="protein sequence ID" value="PRR68582.1"/>
    <property type="molecule type" value="Genomic_DNA"/>
</dbReference>
<dbReference type="GO" id="GO:0003700">
    <property type="term" value="F:DNA-binding transcription factor activity"/>
    <property type="evidence" value="ECO:0007669"/>
    <property type="project" value="InterPro"/>
</dbReference>
<protein>
    <submittedName>
        <fullName evidence="5">HTH-type transcriptional repressor YvoA</fullName>
    </submittedName>
</protein>
<evidence type="ECO:0000256" key="3">
    <source>
        <dbReference type="ARBA" id="ARBA00023163"/>
    </source>
</evidence>